<evidence type="ECO:0000313" key="2">
    <source>
        <dbReference type="EMBL" id="QHT81020.1"/>
    </source>
</evidence>
<organism evidence="2">
    <name type="scientific">viral metagenome</name>
    <dbReference type="NCBI Taxonomy" id="1070528"/>
    <lineage>
        <taxon>unclassified sequences</taxon>
        <taxon>metagenomes</taxon>
        <taxon>organismal metagenomes</taxon>
    </lineage>
</organism>
<accession>A0A6C0HKY0</accession>
<evidence type="ECO:0000256" key="1">
    <source>
        <dbReference type="SAM" id="MobiDB-lite"/>
    </source>
</evidence>
<feature type="compositionally biased region" description="Basic and acidic residues" evidence="1">
    <location>
        <begin position="108"/>
        <end position="120"/>
    </location>
</feature>
<protein>
    <submittedName>
        <fullName evidence="2">Uncharacterized protein</fullName>
    </submittedName>
</protein>
<dbReference type="AlphaFoldDB" id="A0A6C0HKY0"/>
<feature type="region of interest" description="Disordered" evidence="1">
    <location>
        <begin position="105"/>
        <end position="126"/>
    </location>
</feature>
<sequence length="126" mass="14891">MNSIEYTATEIQSMVRNMDDSKKKHRRLKASNPEEYIKKLIEENEILHFNYPSIFAVHAEDKLDATFFYMLDKKRKIEKGDLTEDQASIEVGQKLFKTWVEPITQGRPSEKTESYEEYYKRTSGSK</sequence>
<name>A0A6C0HKY0_9ZZZZ</name>
<proteinExistence type="predicted"/>
<dbReference type="EMBL" id="MN739976">
    <property type="protein sequence ID" value="QHT81020.1"/>
    <property type="molecule type" value="Genomic_DNA"/>
</dbReference>
<reference evidence="2" key="1">
    <citation type="journal article" date="2020" name="Nature">
        <title>Giant virus diversity and host interactions through global metagenomics.</title>
        <authorList>
            <person name="Schulz F."/>
            <person name="Roux S."/>
            <person name="Paez-Espino D."/>
            <person name="Jungbluth S."/>
            <person name="Walsh D.A."/>
            <person name="Denef V.J."/>
            <person name="McMahon K.D."/>
            <person name="Konstantinidis K.T."/>
            <person name="Eloe-Fadrosh E.A."/>
            <person name="Kyrpides N.C."/>
            <person name="Woyke T."/>
        </authorList>
    </citation>
    <scope>NUCLEOTIDE SEQUENCE</scope>
    <source>
        <strain evidence="2">GVMAG-M-3300023184-135</strain>
    </source>
</reference>